<evidence type="ECO:0000256" key="12">
    <source>
        <dbReference type="ARBA" id="ARBA00023136"/>
    </source>
</evidence>
<evidence type="ECO:0000256" key="9">
    <source>
        <dbReference type="ARBA" id="ARBA00022737"/>
    </source>
</evidence>
<evidence type="ECO:0000256" key="1">
    <source>
        <dbReference type="ARBA" id="ARBA00004651"/>
    </source>
</evidence>
<feature type="transmembrane region" description="Helical" evidence="14">
    <location>
        <begin position="46"/>
        <end position="63"/>
    </location>
</feature>
<comment type="caution">
    <text evidence="15">The sequence shown here is derived from an EMBL/GenBank/DDBJ whole genome shotgun (WGS) entry which is preliminary data.</text>
</comment>
<keyword evidence="5" id="KW-0813">Transport</keyword>
<evidence type="ECO:0000256" key="2">
    <source>
        <dbReference type="ARBA" id="ARBA00004653"/>
    </source>
</evidence>
<dbReference type="OrthoDB" id="409725at2759"/>
<evidence type="ECO:0000256" key="7">
    <source>
        <dbReference type="ARBA" id="ARBA00022597"/>
    </source>
</evidence>
<feature type="compositionally biased region" description="Polar residues" evidence="13">
    <location>
        <begin position="280"/>
        <end position="292"/>
    </location>
</feature>
<dbReference type="PANTHER" id="PTHR10791">
    <property type="entry name" value="RAG1-ACTIVATING PROTEIN 1"/>
    <property type="match status" value="1"/>
</dbReference>
<evidence type="ECO:0000256" key="11">
    <source>
        <dbReference type="ARBA" id="ARBA00023034"/>
    </source>
</evidence>
<dbReference type="GO" id="GO:0005886">
    <property type="term" value="C:plasma membrane"/>
    <property type="evidence" value="ECO:0007669"/>
    <property type="project" value="UniProtKB-SubCell"/>
</dbReference>
<dbReference type="GO" id="GO:0051119">
    <property type="term" value="F:sugar transmembrane transporter activity"/>
    <property type="evidence" value="ECO:0007669"/>
    <property type="project" value="InterPro"/>
</dbReference>
<evidence type="ECO:0000256" key="13">
    <source>
        <dbReference type="SAM" id="MobiDB-lite"/>
    </source>
</evidence>
<keyword evidence="12 14" id="KW-0472">Membrane</keyword>
<dbReference type="Pfam" id="PF03083">
    <property type="entry name" value="MtN3_slv"/>
    <property type="match status" value="2"/>
</dbReference>
<feature type="transmembrane region" description="Helical" evidence="14">
    <location>
        <begin position="203"/>
        <end position="222"/>
    </location>
</feature>
<keyword evidence="6" id="KW-1003">Cell membrane</keyword>
<comment type="subcellular location">
    <subcellularLocation>
        <location evidence="1">Cell membrane</location>
        <topology evidence="1">Multi-pass membrane protein</topology>
    </subcellularLocation>
    <subcellularLocation>
        <location evidence="2">Golgi apparatus membrane</location>
        <topology evidence="2">Multi-pass membrane protein</topology>
    </subcellularLocation>
</comment>
<evidence type="ECO:0000256" key="3">
    <source>
        <dbReference type="ARBA" id="ARBA00007809"/>
    </source>
</evidence>
<dbReference type="FunFam" id="1.20.1280.290:FF:000001">
    <property type="entry name" value="Bidirectional sugar transporter SWEET"/>
    <property type="match status" value="1"/>
</dbReference>
<dbReference type="InterPro" id="IPR004316">
    <property type="entry name" value="SWEET_rpt"/>
</dbReference>
<dbReference type="Proteomes" id="UP001153076">
    <property type="component" value="Unassembled WGS sequence"/>
</dbReference>
<dbReference type="EMBL" id="JAKOGI010000395">
    <property type="protein sequence ID" value="KAJ8435673.1"/>
    <property type="molecule type" value="Genomic_DNA"/>
</dbReference>
<name>A0A9Q1QB31_9CARY</name>
<gene>
    <name evidence="15" type="ORF">Cgig2_014254</name>
</gene>
<feature type="transmembrane region" description="Helical" evidence="14">
    <location>
        <begin position="104"/>
        <end position="124"/>
    </location>
</feature>
<keyword evidence="11" id="KW-0333">Golgi apparatus</keyword>
<feature type="region of interest" description="Disordered" evidence="13">
    <location>
        <begin position="260"/>
        <end position="292"/>
    </location>
</feature>
<dbReference type="Gene3D" id="1.20.1280.290">
    <property type="match status" value="2"/>
</dbReference>
<evidence type="ECO:0000256" key="5">
    <source>
        <dbReference type="ARBA" id="ARBA00022448"/>
    </source>
</evidence>
<sequence length="354" mass="39699">MIAIHHPWGFAFGLLGNVISFMVFLAPMPTFIRIFKKKSTEGFQSVPYVVAIFSCLLWIYYALLKGNTILLITINIAGVVIETIYIVIFISYAPKQAKISTLNLFLLLNFVGFCSIVLLCHYLVKGDARIQVFGWICVGISISVFAAPLSIMVSTKNTLLCRGYYIQLFICLIDHKCKCSLTDVIFALQRLVIRTKSVEYMPFNLSLCLTLTAVIWFMYGMLQKDLYVTLPNVVGFMFGVAQMTLYGIYRKYDKEAEKQKLPEQAQVSSPAKQSKVEIHPNNSLSPNQQENITPTRPVAEEIEVVVVNPRKEEDDFVNEDNLHGLLQGQTCNVEAQKVVGGPGPSSVHFVECAV</sequence>
<dbReference type="GO" id="GO:0000139">
    <property type="term" value="C:Golgi membrane"/>
    <property type="evidence" value="ECO:0007669"/>
    <property type="project" value="UniProtKB-SubCell"/>
</dbReference>
<dbReference type="PANTHER" id="PTHR10791:SF22">
    <property type="entry name" value="BIDIRECTIONAL SUGAR TRANSPORTER SWEET11"/>
    <property type="match status" value="1"/>
</dbReference>
<evidence type="ECO:0000256" key="4">
    <source>
        <dbReference type="ARBA" id="ARBA00021741"/>
    </source>
</evidence>
<evidence type="ECO:0000313" key="16">
    <source>
        <dbReference type="Proteomes" id="UP001153076"/>
    </source>
</evidence>
<evidence type="ECO:0000313" key="15">
    <source>
        <dbReference type="EMBL" id="KAJ8435673.1"/>
    </source>
</evidence>
<keyword evidence="9" id="KW-0677">Repeat</keyword>
<proteinExistence type="inferred from homology"/>
<feature type="transmembrane region" description="Helical" evidence="14">
    <location>
        <begin position="69"/>
        <end position="92"/>
    </location>
</feature>
<reference evidence="15" key="1">
    <citation type="submission" date="2022-04" db="EMBL/GenBank/DDBJ databases">
        <title>Carnegiea gigantea Genome sequencing and assembly v2.</title>
        <authorList>
            <person name="Copetti D."/>
            <person name="Sanderson M.J."/>
            <person name="Burquez A."/>
            <person name="Wojciechowski M.F."/>
        </authorList>
    </citation>
    <scope>NUCLEOTIDE SEQUENCE</scope>
    <source>
        <strain evidence="15">SGP5-SGP5p</strain>
        <tissue evidence="15">Aerial part</tissue>
    </source>
</reference>
<keyword evidence="10 14" id="KW-1133">Transmembrane helix</keyword>
<evidence type="ECO:0000256" key="8">
    <source>
        <dbReference type="ARBA" id="ARBA00022692"/>
    </source>
</evidence>
<evidence type="ECO:0000256" key="14">
    <source>
        <dbReference type="SAM" id="Phobius"/>
    </source>
</evidence>
<dbReference type="InterPro" id="IPR047664">
    <property type="entry name" value="SWEET"/>
</dbReference>
<organism evidence="15 16">
    <name type="scientific">Carnegiea gigantea</name>
    <dbReference type="NCBI Taxonomy" id="171969"/>
    <lineage>
        <taxon>Eukaryota</taxon>
        <taxon>Viridiplantae</taxon>
        <taxon>Streptophyta</taxon>
        <taxon>Embryophyta</taxon>
        <taxon>Tracheophyta</taxon>
        <taxon>Spermatophyta</taxon>
        <taxon>Magnoliopsida</taxon>
        <taxon>eudicotyledons</taxon>
        <taxon>Gunneridae</taxon>
        <taxon>Pentapetalae</taxon>
        <taxon>Caryophyllales</taxon>
        <taxon>Cactineae</taxon>
        <taxon>Cactaceae</taxon>
        <taxon>Cactoideae</taxon>
        <taxon>Echinocereeae</taxon>
        <taxon>Carnegiea</taxon>
    </lineage>
</organism>
<comment type="similarity">
    <text evidence="3">Belongs to the SWEET sugar transporter family.</text>
</comment>
<dbReference type="AlphaFoldDB" id="A0A9Q1QB31"/>
<keyword evidence="7" id="KW-0762">Sugar transport</keyword>
<feature type="transmembrane region" description="Helical" evidence="14">
    <location>
        <begin position="6"/>
        <end position="26"/>
    </location>
</feature>
<protein>
    <recommendedName>
        <fullName evidence="4">Sugar transporter SWEET1</fullName>
    </recommendedName>
</protein>
<accession>A0A9Q1QB31</accession>
<keyword evidence="16" id="KW-1185">Reference proteome</keyword>
<evidence type="ECO:0000256" key="6">
    <source>
        <dbReference type="ARBA" id="ARBA00022475"/>
    </source>
</evidence>
<feature type="transmembrane region" description="Helical" evidence="14">
    <location>
        <begin position="228"/>
        <end position="249"/>
    </location>
</feature>
<keyword evidence="8 14" id="KW-0812">Transmembrane</keyword>
<feature type="transmembrane region" description="Helical" evidence="14">
    <location>
        <begin position="130"/>
        <end position="153"/>
    </location>
</feature>
<dbReference type="FunFam" id="1.20.1280.290:FF:000004">
    <property type="entry name" value="Sugar transporter SWEET"/>
    <property type="match status" value="1"/>
</dbReference>
<evidence type="ECO:0000256" key="10">
    <source>
        <dbReference type="ARBA" id="ARBA00022989"/>
    </source>
</evidence>